<accession>A0A7Z9A4B0</accession>
<evidence type="ECO:0000313" key="1">
    <source>
        <dbReference type="EMBL" id="VEI23205.1"/>
    </source>
</evidence>
<sequence>MHVRLVDEAKYNGVEAAGPKSLLFTHLPERMRVTARMWFGE</sequence>
<dbReference type="AlphaFoldDB" id="A0A7Z9A4B0"/>
<reference evidence="1 2" key="1">
    <citation type="submission" date="2018-12" db="EMBL/GenBank/DDBJ databases">
        <authorList>
            <consortium name="Pathogen Informatics"/>
        </authorList>
    </citation>
    <scope>NUCLEOTIDE SEQUENCE [LARGE SCALE GENOMIC DNA]</scope>
    <source>
        <strain evidence="1 2">NCTC10207</strain>
    </source>
</reference>
<organism evidence="1 2">
    <name type="scientific">Rothia aeria</name>
    <dbReference type="NCBI Taxonomy" id="172042"/>
    <lineage>
        <taxon>Bacteria</taxon>
        <taxon>Bacillati</taxon>
        <taxon>Actinomycetota</taxon>
        <taxon>Actinomycetes</taxon>
        <taxon>Micrococcales</taxon>
        <taxon>Micrococcaceae</taxon>
        <taxon>Rothia</taxon>
    </lineage>
</organism>
<proteinExistence type="predicted"/>
<dbReference type="EMBL" id="LR134479">
    <property type="protein sequence ID" value="VEI23205.1"/>
    <property type="molecule type" value="Genomic_DNA"/>
</dbReference>
<evidence type="ECO:0000313" key="2">
    <source>
        <dbReference type="Proteomes" id="UP000282386"/>
    </source>
</evidence>
<protein>
    <submittedName>
        <fullName evidence="1">Uncharacterized protein</fullName>
    </submittedName>
</protein>
<gene>
    <name evidence="1" type="ORF">NCTC10207_01303</name>
</gene>
<dbReference type="Proteomes" id="UP000282386">
    <property type="component" value="Chromosome"/>
</dbReference>
<name>A0A7Z9A4B0_9MICC</name>